<gene>
    <name evidence="1" type="ORF">MGAL_10B034270</name>
    <name evidence="2" type="ORF">MGAL_10B047669</name>
</gene>
<evidence type="ECO:0000313" key="3">
    <source>
        <dbReference type="Proteomes" id="UP000596742"/>
    </source>
</evidence>
<evidence type="ECO:0000313" key="2">
    <source>
        <dbReference type="EMBL" id="VDI79927.1"/>
    </source>
</evidence>
<sequence length="109" mass="12148">MGGGGPRHPHVSGEGNWGNYTKGTFIHSLSKRKVLHHYSLKPLYASYAFAAFLGTYFTLRSCIMNPETNFSPAGEKVSSNNQWGFKQFLYLKSGRDYSKGEGKPPIEDV</sequence>
<dbReference type="EMBL" id="UYJE01009708">
    <property type="protein sequence ID" value="VDI75985.1"/>
    <property type="molecule type" value="Genomic_DNA"/>
</dbReference>
<evidence type="ECO:0000313" key="1">
    <source>
        <dbReference type="EMBL" id="VDI75985.1"/>
    </source>
</evidence>
<dbReference type="OrthoDB" id="6163600at2759"/>
<proteinExistence type="predicted"/>
<dbReference type="Proteomes" id="UP000596742">
    <property type="component" value="Unassembled WGS sequence"/>
</dbReference>
<name>A0A8B6H837_MYTGA</name>
<organism evidence="1 3">
    <name type="scientific">Mytilus galloprovincialis</name>
    <name type="common">Mediterranean mussel</name>
    <dbReference type="NCBI Taxonomy" id="29158"/>
    <lineage>
        <taxon>Eukaryota</taxon>
        <taxon>Metazoa</taxon>
        <taxon>Spiralia</taxon>
        <taxon>Lophotrochozoa</taxon>
        <taxon>Mollusca</taxon>
        <taxon>Bivalvia</taxon>
        <taxon>Autobranchia</taxon>
        <taxon>Pteriomorphia</taxon>
        <taxon>Mytilida</taxon>
        <taxon>Mytiloidea</taxon>
        <taxon>Mytilidae</taxon>
        <taxon>Mytilinae</taxon>
        <taxon>Mytilus</taxon>
    </lineage>
</organism>
<reference evidence="1" key="1">
    <citation type="submission" date="2018-11" db="EMBL/GenBank/DDBJ databases">
        <authorList>
            <person name="Alioto T."/>
            <person name="Alioto T."/>
        </authorList>
    </citation>
    <scope>NUCLEOTIDE SEQUENCE</scope>
</reference>
<dbReference type="AlphaFoldDB" id="A0A8B6H837"/>
<accession>A0A8B6H837</accession>
<keyword evidence="3" id="KW-1185">Reference proteome</keyword>
<comment type="caution">
    <text evidence="1">The sequence shown here is derived from an EMBL/GenBank/DDBJ whole genome shotgun (WGS) entry which is preliminary data.</text>
</comment>
<protein>
    <submittedName>
        <fullName evidence="1">Uncharacterized protein</fullName>
    </submittedName>
</protein>
<dbReference type="EMBL" id="UYJE01010123">
    <property type="protein sequence ID" value="VDI79927.1"/>
    <property type="molecule type" value="Genomic_DNA"/>
</dbReference>